<accession>A0AAV7PC00</accession>
<sequence length="117" mass="12957">MAASRPPGTLGPEQEDTFFGNLDIQIPVVKNAAGRPQREERDVEAEEPRGEEDTENTLQDDAATGERRIEGPTKERSRLEQLTPGESIDEGKTSPETLTLRHIPGGAWLQQRWGATH</sequence>
<feature type="region of interest" description="Disordered" evidence="1">
    <location>
        <begin position="1"/>
        <end position="98"/>
    </location>
</feature>
<evidence type="ECO:0000313" key="2">
    <source>
        <dbReference type="EMBL" id="KAJ1124742.1"/>
    </source>
</evidence>
<feature type="compositionally biased region" description="Acidic residues" evidence="1">
    <location>
        <begin position="42"/>
        <end position="55"/>
    </location>
</feature>
<evidence type="ECO:0000313" key="3">
    <source>
        <dbReference type="Proteomes" id="UP001066276"/>
    </source>
</evidence>
<comment type="caution">
    <text evidence="2">The sequence shown here is derived from an EMBL/GenBank/DDBJ whole genome shotgun (WGS) entry which is preliminary data.</text>
</comment>
<keyword evidence="3" id="KW-1185">Reference proteome</keyword>
<evidence type="ECO:0000256" key="1">
    <source>
        <dbReference type="SAM" id="MobiDB-lite"/>
    </source>
</evidence>
<dbReference type="AlphaFoldDB" id="A0AAV7PC00"/>
<gene>
    <name evidence="2" type="ORF">NDU88_003191</name>
</gene>
<feature type="compositionally biased region" description="Basic and acidic residues" evidence="1">
    <location>
        <begin position="64"/>
        <end position="79"/>
    </location>
</feature>
<protein>
    <submittedName>
        <fullName evidence="2">Uncharacterized protein</fullName>
    </submittedName>
</protein>
<reference evidence="2" key="1">
    <citation type="journal article" date="2022" name="bioRxiv">
        <title>Sequencing and chromosome-scale assembly of the giantPleurodeles waltlgenome.</title>
        <authorList>
            <person name="Brown T."/>
            <person name="Elewa A."/>
            <person name="Iarovenko S."/>
            <person name="Subramanian E."/>
            <person name="Araus A.J."/>
            <person name="Petzold A."/>
            <person name="Susuki M."/>
            <person name="Suzuki K.-i.T."/>
            <person name="Hayashi T."/>
            <person name="Toyoda A."/>
            <person name="Oliveira C."/>
            <person name="Osipova E."/>
            <person name="Leigh N.D."/>
            <person name="Simon A."/>
            <person name="Yun M.H."/>
        </authorList>
    </citation>
    <scope>NUCLEOTIDE SEQUENCE</scope>
    <source>
        <strain evidence="2">20211129_DDA</strain>
        <tissue evidence="2">Liver</tissue>
    </source>
</reference>
<dbReference type="EMBL" id="JANPWB010000011">
    <property type="protein sequence ID" value="KAJ1124742.1"/>
    <property type="molecule type" value="Genomic_DNA"/>
</dbReference>
<dbReference type="Proteomes" id="UP001066276">
    <property type="component" value="Chromosome 7"/>
</dbReference>
<proteinExistence type="predicted"/>
<organism evidence="2 3">
    <name type="scientific">Pleurodeles waltl</name>
    <name type="common">Iberian ribbed newt</name>
    <dbReference type="NCBI Taxonomy" id="8319"/>
    <lineage>
        <taxon>Eukaryota</taxon>
        <taxon>Metazoa</taxon>
        <taxon>Chordata</taxon>
        <taxon>Craniata</taxon>
        <taxon>Vertebrata</taxon>
        <taxon>Euteleostomi</taxon>
        <taxon>Amphibia</taxon>
        <taxon>Batrachia</taxon>
        <taxon>Caudata</taxon>
        <taxon>Salamandroidea</taxon>
        <taxon>Salamandridae</taxon>
        <taxon>Pleurodelinae</taxon>
        <taxon>Pleurodeles</taxon>
    </lineage>
</organism>
<name>A0AAV7PC00_PLEWA</name>